<evidence type="ECO:0000256" key="2">
    <source>
        <dbReference type="SAM" id="Phobius"/>
    </source>
</evidence>
<organism evidence="3 4">
    <name type="scientific">Fonsecaea erecta</name>
    <dbReference type="NCBI Taxonomy" id="1367422"/>
    <lineage>
        <taxon>Eukaryota</taxon>
        <taxon>Fungi</taxon>
        <taxon>Dikarya</taxon>
        <taxon>Ascomycota</taxon>
        <taxon>Pezizomycotina</taxon>
        <taxon>Eurotiomycetes</taxon>
        <taxon>Chaetothyriomycetidae</taxon>
        <taxon>Chaetothyriales</taxon>
        <taxon>Herpotrichiellaceae</taxon>
        <taxon>Fonsecaea</taxon>
    </lineage>
</organism>
<dbReference type="GeneID" id="30013788"/>
<evidence type="ECO:0000256" key="1">
    <source>
        <dbReference type="SAM" id="MobiDB-lite"/>
    </source>
</evidence>
<dbReference type="Proteomes" id="UP000078343">
    <property type="component" value="Unassembled WGS sequence"/>
</dbReference>
<sequence>MATQQNTGSGQSTLAVSPSLIVGIVILAAFACIIIFASIFRYCRRGQSSLSDPDALDDMGGTEFYNPNKQRSASQVARLREVRWINNMYAWERGRQARMEVGELRPTTMLVGKKGESRSWDEYSVTGDNPWQNIMGNGTAGSEVSPASYFYNLDNPYPRSSSQQRLSHLAPPSEQYRNSYHSTASGNGYLPRHPSTLLPPPIGHTRRDSPGITGPRSPLRNEYQYDGHEPDPSAVFDAGPQDMFHRPRADSMHHVESHSPFVNPRITVSDESQAAAYVHSPTAMADDDNFETVTLDGNDSPEDHGVDKSPHNPKSPSPSPSPELRDHRPSVIVLNDEPYPPFQLQFLTQSLSQNSVSVYGDDEDEAGKYHGVNEQSSWHAADGESEGYNAQLEEVDHNTKGGNEISRENVKGMIHQWERANGSYGTSHSAAS</sequence>
<feature type="compositionally biased region" description="Basic and acidic residues" evidence="1">
    <location>
        <begin position="301"/>
        <end position="310"/>
    </location>
</feature>
<evidence type="ECO:0000313" key="4">
    <source>
        <dbReference type="Proteomes" id="UP000078343"/>
    </source>
</evidence>
<reference evidence="3 4" key="1">
    <citation type="submission" date="2016-04" db="EMBL/GenBank/DDBJ databases">
        <title>Draft genome of Fonsecaea erecta CBS 125763.</title>
        <authorList>
            <person name="Weiss V.A."/>
            <person name="Vicente V.A."/>
            <person name="Raittz R.T."/>
            <person name="Moreno L.F."/>
            <person name="De Souza E.M."/>
            <person name="Pedrosa F.O."/>
            <person name="Steffens M.B."/>
            <person name="Faoro H."/>
            <person name="Tadra-Sfeir M.Z."/>
            <person name="Najafzadeh M.J."/>
            <person name="Felipe M.S."/>
            <person name="Teixeira M."/>
            <person name="Sun J."/>
            <person name="Xi L."/>
            <person name="Gomes R."/>
            <person name="De Azevedo C.M."/>
            <person name="Salgado C.G."/>
            <person name="Da Silva M.B."/>
            <person name="Nascimento M.F."/>
            <person name="Queiroz-Telles F."/>
            <person name="Attili D.S."/>
            <person name="Gorbushina A."/>
        </authorList>
    </citation>
    <scope>NUCLEOTIDE SEQUENCE [LARGE SCALE GENOMIC DNA]</scope>
    <source>
        <strain evidence="3 4">CBS 125763</strain>
    </source>
</reference>
<feature type="compositionally biased region" description="Basic and acidic residues" evidence="1">
    <location>
        <begin position="243"/>
        <end position="257"/>
    </location>
</feature>
<feature type="compositionally biased region" description="Polar residues" evidence="1">
    <location>
        <begin position="175"/>
        <end position="186"/>
    </location>
</feature>
<evidence type="ECO:0000313" key="3">
    <source>
        <dbReference type="EMBL" id="OAP56441.1"/>
    </source>
</evidence>
<accession>A0A178ZAE2</accession>
<proteinExistence type="predicted"/>
<feature type="region of interest" description="Disordered" evidence="1">
    <location>
        <begin position="155"/>
        <end position="257"/>
    </location>
</feature>
<dbReference type="OrthoDB" id="4153359at2759"/>
<gene>
    <name evidence="3" type="ORF">AYL99_09620</name>
</gene>
<feature type="transmembrane region" description="Helical" evidence="2">
    <location>
        <begin position="20"/>
        <end position="40"/>
    </location>
</feature>
<keyword evidence="2" id="KW-0472">Membrane</keyword>
<dbReference type="RefSeq" id="XP_018689808.1">
    <property type="nucleotide sequence ID" value="XM_018841127.1"/>
</dbReference>
<dbReference type="AlphaFoldDB" id="A0A178ZAE2"/>
<feature type="region of interest" description="Disordered" evidence="1">
    <location>
        <begin position="281"/>
        <end position="326"/>
    </location>
</feature>
<protein>
    <submittedName>
        <fullName evidence="3">Uncharacterized protein</fullName>
    </submittedName>
</protein>
<dbReference type="EMBL" id="LVYI01000009">
    <property type="protein sequence ID" value="OAP56441.1"/>
    <property type="molecule type" value="Genomic_DNA"/>
</dbReference>
<keyword evidence="2" id="KW-0812">Transmembrane</keyword>
<keyword evidence="4" id="KW-1185">Reference proteome</keyword>
<name>A0A178ZAE2_9EURO</name>
<keyword evidence="2" id="KW-1133">Transmembrane helix</keyword>
<comment type="caution">
    <text evidence="3">The sequence shown here is derived from an EMBL/GenBank/DDBJ whole genome shotgun (WGS) entry which is preliminary data.</text>
</comment>